<dbReference type="InterPro" id="IPR009057">
    <property type="entry name" value="Homeodomain-like_sf"/>
</dbReference>
<dbReference type="RefSeq" id="WP_163474633.1">
    <property type="nucleotide sequence ID" value="NZ_JAAGWZ010000006.1"/>
</dbReference>
<organism evidence="5 6">
    <name type="scientific">Galbitalea soli</name>
    <dbReference type="NCBI Taxonomy" id="1268042"/>
    <lineage>
        <taxon>Bacteria</taxon>
        <taxon>Bacillati</taxon>
        <taxon>Actinomycetota</taxon>
        <taxon>Actinomycetes</taxon>
        <taxon>Micrococcales</taxon>
        <taxon>Microbacteriaceae</taxon>
        <taxon>Galbitalea</taxon>
    </lineage>
</organism>
<dbReference type="AlphaFoldDB" id="A0A7C9TUC1"/>
<accession>A0A7C9TUC1</accession>
<dbReference type="EMBL" id="JAAGWZ010000006">
    <property type="protein sequence ID" value="NEM92564.1"/>
    <property type="molecule type" value="Genomic_DNA"/>
</dbReference>
<proteinExistence type="predicted"/>
<keyword evidence="1" id="KW-0805">Transcription regulation</keyword>
<reference evidence="5 6" key="1">
    <citation type="journal article" date="2014" name="Int. J. Syst. Evol. Microbiol.">
        <title>Description of Galbitalea soli gen. nov., sp. nov., and Frondihabitans sucicola sp. nov.</title>
        <authorList>
            <person name="Kim S.J."/>
            <person name="Lim J.M."/>
            <person name="Ahn J.H."/>
            <person name="Weon H.Y."/>
            <person name="Hamada M."/>
            <person name="Suzuki K."/>
            <person name="Ahn T.Y."/>
            <person name="Kwon S.W."/>
        </authorList>
    </citation>
    <scope>NUCLEOTIDE SEQUENCE [LARGE SCALE GENOMIC DNA]</scope>
    <source>
        <strain evidence="5 6">NBRC 108727</strain>
    </source>
</reference>
<dbReference type="PANTHER" id="PTHR35004:SF7">
    <property type="entry name" value="INTEGRASE PROTEIN"/>
    <property type="match status" value="1"/>
</dbReference>
<keyword evidence="2" id="KW-0804">Transcription</keyword>
<name>A0A7C9TUC1_9MICO</name>
<dbReference type="InterPro" id="IPR047656">
    <property type="entry name" value="IS481-like_transpos"/>
</dbReference>
<evidence type="ECO:0000256" key="2">
    <source>
        <dbReference type="ARBA" id="ARBA00023163"/>
    </source>
</evidence>
<dbReference type="Pfam" id="PF13565">
    <property type="entry name" value="HTH_32"/>
    <property type="match status" value="1"/>
</dbReference>
<evidence type="ECO:0000259" key="4">
    <source>
        <dbReference type="PROSITE" id="PS50994"/>
    </source>
</evidence>
<feature type="region of interest" description="Disordered" evidence="3">
    <location>
        <begin position="297"/>
        <end position="320"/>
    </location>
</feature>
<dbReference type="InterPro" id="IPR036397">
    <property type="entry name" value="RNaseH_sf"/>
</dbReference>
<evidence type="ECO:0000256" key="1">
    <source>
        <dbReference type="ARBA" id="ARBA00023015"/>
    </source>
</evidence>
<dbReference type="SUPFAM" id="SSF53098">
    <property type="entry name" value="Ribonuclease H-like"/>
    <property type="match status" value="1"/>
</dbReference>
<dbReference type="Proteomes" id="UP000479756">
    <property type="component" value="Unassembled WGS sequence"/>
</dbReference>
<dbReference type="Gene3D" id="3.30.420.10">
    <property type="entry name" value="Ribonuclease H-like superfamily/Ribonuclease H"/>
    <property type="match status" value="1"/>
</dbReference>
<dbReference type="Pfam" id="PF13683">
    <property type="entry name" value="rve_3"/>
    <property type="match status" value="1"/>
</dbReference>
<gene>
    <name evidence="5" type="ORF">G3T37_14530</name>
</gene>
<dbReference type="SUPFAM" id="SSF46689">
    <property type="entry name" value="Homeodomain-like"/>
    <property type="match status" value="1"/>
</dbReference>
<feature type="domain" description="Integrase catalytic" evidence="4">
    <location>
        <begin position="131"/>
        <end position="298"/>
    </location>
</feature>
<dbReference type="InterPro" id="IPR012337">
    <property type="entry name" value="RNaseH-like_sf"/>
</dbReference>
<sequence>MTIARLVITAVILEGRTQAEVARSYGVSKGWVSKLIHRYRLEGESAFEPHSRRPHHSPNQLDDTTTALIVHLRHELTARGADAGAETIAWHLHQHHTLTVSTTTIWRTLKRANLITPDPKKRPKNTYIRFQSEQPNETWQSDFTHWSLADGTDIEILNWLDDHSRYALSCTAHHPVTVTAVLNTFRTTITNHGTPASTLTDNGLVFTARYRKGRNAFETELRNLNIEQKNGHPNHPQTQGKVERFQQTLKKALASNPPASTIHELQQQLDTFRDYYNTRRPHRSLHGLTPAAAYTARPKATPTGSTTREHNRIRRDHIDTNGKLTLRHNGKLHHIGIGRTHARTPVLMLIQDLNIHIINATTGELIRELTLDPTKDYQPQNKENR</sequence>
<dbReference type="NCBIfam" id="NF033577">
    <property type="entry name" value="transpos_IS481"/>
    <property type="match status" value="1"/>
</dbReference>
<comment type="caution">
    <text evidence="5">The sequence shown here is derived from an EMBL/GenBank/DDBJ whole genome shotgun (WGS) entry which is preliminary data.</text>
</comment>
<dbReference type="PROSITE" id="PS50994">
    <property type="entry name" value="INTEGRASE"/>
    <property type="match status" value="1"/>
</dbReference>
<dbReference type="InterPro" id="IPR053721">
    <property type="entry name" value="Fimbrial_Adhesin_Reg"/>
</dbReference>
<dbReference type="PANTHER" id="PTHR35004">
    <property type="entry name" value="TRANSPOSASE RV3428C-RELATED"/>
    <property type="match status" value="1"/>
</dbReference>
<evidence type="ECO:0000256" key="3">
    <source>
        <dbReference type="SAM" id="MobiDB-lite"/>
    </source>
</evidence>
<dbReference type="GO" id="GO:0015074">
    <property type="term" value="P:DNA integration"/>
    <property type="evidence" value="ECO:0007669"/>
    <property type="project" value="InterPro"/>
</dbReference>
<dbReference type="GO" id="GO:0003676">
    <property type="term" value="F:nucleic acid binding"/>
    <property type="evidence" value="ECO:0007669"/>
    <property type="project" value="InterPro"/>
</dbReference>
<keyword evidence="6" id="KW-1185">Reference proteome</keyword>
<protein>
    <submittedName>
        <fullName evidence="5">IS481 family transposase</fullName>
    </submittedName>
</protein>
<evidence type="ECO:0000313" key="6">
    <source>
        <dbReference type="Proteomes" id="UP000479756"/>
    </source>
</evidence>
<evidence type="ECO:0000313" key="5">
    <source>
        <dbReference type="EMBL" id="NEM92564.1"/>
    </source>
</evidence>
<dbReference type="InterPro" id="IPR001584">
    <property type="entry name" value="Integrase_cat-core"/>
</dbReference>
<dbReference type="Gene3D" id="1.10.10.2690">
    <property type="match status" value="1"/>
</dbReference>